<dbReference type="Gene3D" id="2.160.20.10">
    <property type="entry name" value="Single-stranded right-handed beta-helix, Pectin lyase-like"/>
    <property type="match status" value="2"/>
</dbReference>
<dbReference type="InterPro" id="IPR012334">
    <property type="entry name" value="Pectin_lyas_fold"/>
</dbReference>
<dbReference type="RefSeq" id="WP_284321142.1">
    <property type="nucleotide sequence ID" value="NZ_BSOB01000018.1"/>
</dbReference>
<protein>
    <recommendedName>
        <fullName evidence="3">Pectate lyase superfamily protein domain-containing protein</fullName>
    </recommendedName>
</protein>
<organism evidence="1 2">
    <name type="scientific">Dyella acidisoli</name>
    <dbReference type="NCBI Taxonomy" id="1867834"/>
    <lineage>
        <taxon>Bacteria</taxon>
        <taxon>Pseudomonadati</taxon>
        <taxon>Pseudomonadota</taxon>
        <taxon>Gammaproteobacteria</taxon>
        <taxon>Lysobacterales</taxon>
        <taxon>Rhodanobacteraceae</taxon>
        <taxon>Dyella</taxon>
    </lineage>
</organism>
<sequence length="441" mass="45873">MERRKFLGAAPLAIGGALILKPNISEAQTTQTPSNYIPTFNVTTLSGVDPTGNSDSSAAIQAVLSAATGDLALYFPYGRYLLANLTWGLPNRLTFQGDGPATALVLNSSNGSLMTASAGFFTAQDMTVEGRSAGYVTGGNFFSFANGRHALRRIDAYNGCSLASWGEGCTGGGACDITCAGMSGSGFTVNVSQSATGQQYGILEFSRLNFQGGPTNNGYGLDLISGDTVIVTDANIAQFEVAISAMTNSEWSYLANLFFTNVLCDGAGGPSSANCGWYFDGTAQFLGRVFLTNCWAGSIPNVGMYFKNVKTLKINAQVIDNGSTGILIDTGCRDVRINDSVITGNSSANPGATDGIQVLSGADRIHINGCRIGPTYNGINTTTIINSQRYGINISNSTIVNYSIIDNDCSGNLSGGINNGGGGQSGVTVFVEYNTQGAFTP</sequence>
<reference evidence="2" key="1">
    <citation type="journal article" date="2019" name="Int. J. Syst. Evol. Microbiol.">
        <title>The Global Catalogue of Microorganisms (GCM) 10K type strain sequencing project: providing services to taxonomists for standard genome sequencing and annotation.</title>
        <authorList>
            <consortium name="The Broad Institute Genomics Platform"/>
            <consortium name="The Broad Institute Genome Sequencing Center for Infectious Disease"/>
            <person name="Wu L."/>
            <person name="Ma J."/>
        </authorList>
    </citation>
    <scope>NUCLEOTIDE SEQUENCE [LARGE SCALE GENOMIC DNA]</scope>
    <source>
        <strain evidence="2">NBRC 111980</strain>
    </source>
</reference>
<dbReference type="InterPro" id="IPR011050">
    <property type="entry name" value="Pectin_lyase_fold/virulence"/>
</dbReference>
<dbReference type="Proteomes" id="UP001156670">
    <property type="component" value="Unassembled WGS sequence"/>
</dbReference>
<evidence type="ECO:0000313" key="1">
    <source>
        <dbReference type="EMBL" id="GLQ93430.1"/>
    </source>
</evidence>
<evidence type="ECO:0000313" key="2">
    <source>
        <dbReference type="Proteomes" id="UP001156670"/>
    </source>
</evidence>
<dbReference type="SUPFAM" id="SSF51126">
    <property type="entry name" value="Pectin lyase-like"/>
    <property type="match status" value="1"/>
</dbReference>
<dbReference type="EMBL" id="BSOB01000018">
    <property type="protein sequence ID" value="GLQ93430.1"/>
    <property type="molecule type" value="Genomic_DNA"/>
</dbReference>
<comment type="caution">
    <text evidence="1">The sequence shown here is derived from an EMBL/GenBank/DDBJ whole genome shotgun (WGS) entry which is preliminary data.</text>
</comment>
<gene>
    <name evidence="1" type="ORF">GCM10007901_23810</name>
</gene>
<name>A0ABQ5XNY1_9GAMM</name>
<accession>A0ABQ5XNY1</accession>
<keyword evidence="2" id="KW-1185">Reference proteome</keyword>
<proteinExistence type="predicted"/>
<evidence type="ECO:0008006" key="3">
    <source>
        <dbReference type="Google" id="ProtNLM"/>
    </source>
</evidence>